<dbReference type="AlphaFoldDB" id="A0A0D7X7T8"/>
<feature type="site" description="Transition state stabilizer" evidence="6 9">
    <location>
        <position position="182"/>
    </location>
</feature>
<keyword evidence="5 6" id="KW-0413">Isomerase</keyword>
<dbReference type="NCBIfam" id="TIGR01258">
    <property type="entry name" value="pgm_1"/>
    <property type="match status" value="1"/>
</dbReference>
<dbReference type="InterPro" id="IPR013078">
    <property type="entry name" value="His_Pase_superF_clade-1"/>
</dbReference>
<keyword evidence="4 6" id="KW-0324">Glycolysis</keyword>
<reference evidence="11 12" key="1">
    <citation type="submission" date="2014-11" db="EMBL/GenBank/DDBJ databases">
        <title>Draft Genome Sequences of Paenibacillus polymyxa NRRL B-30509 and Paenibacillus terrae NRRL B-30644, Strains from a Poultry Environment that Produce Tridecaptin A and Paenicidins.</title>
        <authorList>
            <person name="van Belkum M.J."/>
            <person name="Lohans C.T."/>
            <person name="Vederas J.C."/>
        </authorList>
    </citation>
    <scope>NUCLEOTIDE SEQUENCE [LARGE SCALE GENOMIC DNA]</scope>
    <source>
        <strain evidence="11 12">NRRL B-30644</strain>
    </source>
</reference>
<dbReference type="UniPathway" id="UPA00109">
    <property type="reaction ID" value="UER00186"/>
</dbReference>
<feature type="active site" description="Tele-phosphohistidine intermediate" evidence="6 7">
    <location>
        <position position="9"/>
    </location>
</feature>
<evidence type="ECO:0000256" key="6">
    <source>
        <dbReference type="HAMAP-Rule" id="MF_01039"/>
    </source>
</evidence>
<dbReference type="SMART" id="SM00855">
    <property type="entry name" value="PGAM"/>
    <property type="match status" value="1"/>
</dbReference>
<dbReference type="EMBL" id="JTHP01000001">
    <property type="protein sequence ID" value="KJD47491.1"/>
    <property type="molecule type" value="Genomic_DNA"/>
</dbReference>
<gene>
    <name evidence="6 11" type="primary">gpmA</name>
    <name evidence="11" type="ORF">QD47_00625</name>
</gene>
<dbReference type="GO" id="GO:0004619">
    <property type="term" value="F:phosphoglycerate mutase activity"/>
    <property type="evidence" value="ECO:0007669"/>
    <property type="project" value="UniProtKB-UniRule"/>
</dbReference>
<proteinExistence type="inferred from homology"/>
<dbReference type="InterPro" id="IPR001345">
    <property type="entry name" value="PG/BPGM_mutase_AS"/>
</dbReference>
<dbReference type="CDD" id="cd07067">
    <property type="entry name" value="HP_PGM_like"/>
    <property type="match status" value="1"/>
</dbReference>
<dbReference type="PIRSF" id="PIRSF000709">
    <property type="entry name" value="6PFK_2-Ptase"/>
    <property type="match status" value="1"/>
</dbReference>
<feature type="binding site" evidence="6 8">
    <location>
        <begin position="114"/>
        <end position="115"/>
    </location>
    <ligand>
        <name>substrate</name>
    </ligand>
</feature>
<evidence type="ECO:0000256" key="10">
    <source>
        <dbReference type="RuleBase" id="RU004512"/>
    </source>
</evidence>
<dbReference type="SUPFAM" id="SSF53254">
    <property type="entry name" value="Phosphoglycerate mutase-like"/>
    <property type="match status" value="1"/>
</dbReference>
<organism evidence="11 12">
    <name type="scientific">Paenibacillus terrae</name>
    <dbReference type="NCBI Taxonomy" id="159743"/>
    <lineage>
        <taxon>Bacteria</taxon>
        <taxon>Bacillati</taxon>
        <taxon>Bacillota</taxon>
        <taxon>Bacilli</taxon>
        <taxon>Bacillales</taxon>
        <taxon>Paenibacillaceae</taxon>
        <taxon>Paenibacillus</taxon>
    </lineage>
</organism>
<name>A0A0D7X7T8_9BACL</name>
<dbReference type="GO" id="GO:0006096">
    <property type="term" value="P:glycolytic process"/>
    <property type="evidence" value="ECO:0007669"/>
    <property type="project" value="UniProtKB-UniRule"/>
</dbReference>
<evidence type="ECO:0000256" key="7">
    <source>
        <dbReference type="PIRSR" id="PIRSR613078-1"/>
    </source>
</evidence>
<dbReference type="RefSeq" id="WP_044644284.1">
    <property type="nucleotide sequence ID" value="NZ_JTHP01000001.1"/>
</dbReference>
<sequence>MYQVVLVRHGESVYNRQNLFTGWTDVDLTEQGTHEAIEAGRILKEAGYTFDLAFASVLKRSIRTLYHILDELDHLWIPVQKSWKLNERHYGALQGLSKLDSAVQYGEEQVHIWRRSLTVRPPMLDEQDERSPHREERYRNIKPEELPLGESLEDTVHRVGEFWKQRIVPLVQKKERVIISAHGNTLRALIKYMENLDETALLDLNIPTGIPLVYELDEHIDPIRRFYLGDPSHVKAKKQVVANQSKVTE</sequence>
<feature type="active site" description="Proton donor/acceptor" evidence="6 7">
    <location>
        <position position="87"/>
    </location>
</feature>
<feature type="binding site" evidence="6 8">
    <location>
        <begin position="21"/>
        <end position="22"/>
    </location>
    <ligand>
        <name>substrate</name>
    </ligand>
</feature>
<keyword evidence="12" id="KW-1185">Reference proteome</keyword>
<keyword evidence="3 6" id="KW-0312">Gluconeogenesis</keyword>
<evidence type="ECO:0000256" key="3">
    <source>
        <dbReference type="ARBA" id="ARBA00022432"/>
    </source>
</evidence>
<dbReference type="PATRIC" id="fig|159743.3.peg.147"/>
<comment type="caution">
    <text evidence="11">The sequence shown here is derived from an EMBL/GenBank/DDBJ whole genome shotgun (WGS) entry which is preliminary data.</text>
</comment>
<dbReference type="HAMAP" id="MF_01039">
    <property type="entry name" value="PGAM_GpmA"/>
    <property type="match status" value="1"/>
</dbReference>
<feature type="binding site" evidence="6 8">
    <location>
        <position position="98"/>
    </location>
    <ligand>
        <name>substrate</name>
    </ligand>
</feature>
<feature type="binding site" evidence="6 8">
    <location>
        <begin position="183"/>
        <end position="184"/>
    </location>
    <ligand>
        <name>substrate</name>
    </ligand>
</feature>
<dbReference type="PANTHER" id="PTHR11931">
    <property type="entry name" value="PHOSPHOGLYCERATE MUTASE"/>
    <property type="match status" value="1"/>
</dbReference>
<evidence type="ECO:0000256" key="8">
    <source>
        <dbReference type="PIRSR" id="PIRSR613078-2"/>
    </source>
</evidence>
<protein>
    <recommendedName>
        <fullName evidence="6 10">2,3-bisphosphoglycerate-dependent phosphoglycerate mutase</fullName>
        <shortName evidence="6">BPG-dependent PGAM</shortName>
        <shortName evidence="6">PGAM</shortName>
        <shortName evidence="6">Phosphoglyceromutase</shortName>
        <shortName evidence="6">dPGM</shortName>
        <ecNumber evidence="6 10">5.4.2.11</ecNumber>
    </recommendedName>
</protein>
<dbReference type="NCBIfam" id="NF010713">
    <property type="entry name" value="PRK14115.1"/>
    <property type="match status" value="1"/>
</dbReference>
<dbReference type="FunFam" id="3.40.50.1240:FF:000003">
    <property type="entry name" value="2,3-bisphosphoglycerate-dependent phosphoglycerate mutase"/>
    <property type="match status" value="1"/>
</dbReference>
<evidence type="ECO:0000313" key="12">
    <source>
        <dbReference type="Proteomes" id="UP000032534"/>
    </source>
</evidence>
<evidence type="ECO:0000256" key="1">
    <source>
        <dbReference type="ARBA" id="ARBA00000380"/>
    </source>
</evidence>
<evidence type="ECO:0000256" key="9">
    <source>
        <dbReference type="PIRSR" id="PIRSR613078-3"/>
    </source>
</evidence>
<evidence type="ECO:0000256" key="2">
    <source>
        <dbReference type="ARBA" id="ARBA00006717"/>
    </source>
</evidence>
<dbReference type="InterPro" id="IPR005952">
    <property type="entry name" value="Phosphogly_mut1"/>
</dbReference>
<feature type="binding site" evidence="6 8">
    <location>
        <position position="60"/>
    </location>
    <ligand>
        <name>substrate</name>
    </ligand>
</feature>
<feature type="binding site" evidence="6 8">
    <location>
        <begin position="8"/>
        <end position="15"/>
    </location>
    <ligand>
        <name>substrate</name>
    </ligand>
</feature>
<comment type="similarity">
    <text evidence="2 6">Belongs to the phosphoglycerate mutase family. BPG-dependent PGAM subfamily.</text>
</comment>
<comment type="function">
    <text evidence="6 10">Catalyzes the interconversion of 2-phosphoglycerate and 3-phosphoglycerate.</text>
</comment>
<accession>A0A0D7X7T8</accession>
<dbReference type="OrthoDB" id="9781415at2"/>
<evidence type="ECO:0000256" key="5">
    <source>
        <dbReference type="ARBA" id="ARBA00023235"/>
    </source>
</evidence>
<dbReference type="Gene3D" id="3.40.50.1240">
    <property type="entry name" value="Phosphoglycerate mutase-like"/>
    <property type="match status" value="1"/>
</dbReference>
<evidence type="ECO:0000313" key="11">
    <source>
        <dbReference type="EMBL" id="KJD47491.1"/>
    </source>
</evidence>
<dbReference type="Proteomes" id="UP000032534">
    <property type="component" value="Unassembled WGS sequence"/>
</dbReference>
<dbReference type="GO" id="GO:0006094">
    <property type="term" value="P:gluconeogenesis"/>
    <property type="evidence" value="ECO:0007669"/>
    <property type="project" value="UniProtKB-UniRule"/>
</dbReference>
<dbReference type="PROSITE" id="PS00175">
    <property type="entry name" value="PG_MUTASE"/>
    <property type="match status" value="1"/>
</dbReference>
<comment type="pathway">
    <text evidence="6 10">Carbohydrate degradation; glycolysis; pyruvate from D-glyceraldehyde 3-phosphate: step 3/5.</text>
</comment>
<dbReference type="EC" id="5.4.2.11" evidence="6 10"/>
<dbReference type="InterPro" id="IPR029033">
    <property type="entry name" value="His_PPase_superfam"/>
</dbReference>
<feature type="binding site" evidence="6 8">
    <location>
        <begin position="87"/>
        <end position="90"/>
    </location>
    <ligand>
        <name>substrate</name>
    </ligand>
</feature>
<dbReference type="Pfam" id="PF00300">
    <property type="entry name" value="His_Phos_1"/>
    <property type="match status" value="2"/>
</dbReference>
<evidence type="ECO:0000256" key="4">
    <source>
        <dbReference type="ARBA" id="ARBA00023152"/>
    </source>
</evidence>
<comment type="catalytic activity">
    <reaction evidence="1 6 10">
        <text>(2R)-2-phosphoglycerate = (2R)-3-phosphoglycerate</text>
        <dbReference type="Rhea" id="RHEA:15901"/>
        <dbReference type="ChEBI" id="CHEBI:58272"/>
        <dbReference type="ChEBI" id="CHEBI:58289"/>
        <dbReference type="EC" id="5.4.2.11"/>
    </reaction>
</comment>